<reference evidence="3 4" key="1">
    <citation type="submission" date="2023-09" db="EMBL/GenBank/DDBJ databases">
        <authorList>
            <person name="Rey-Velasco X."/>
        </authorList>
    </citation>
    <scope>NUCLEOTIDE SEQUENCE [LARGE SCALE GENOMIC DNA]</scope>
    <source>
        <strain evidence="3 4">W431</strain>
    </source>
</reference>
<dbReference type="InterPro" id="IPR027016">
    <property type="entry name" value="UCP029811"/>
</dbReference>
<feature type="domain" description="Lipid/polyisoprenoid-binding YceI-like" evidence="2">
    <location>
        <begin position="24"/>
        <end position="193"/>
    </location>
</feature>
<feature type="chain" id="PRO_5046667748" evidence="1">
    <location>
        <begin position="24"/>
        <end position="195"/>
    </location>
</feature>
<keyword evidence="4" id="KW-1185">Reference proteome</keyword>
<dbReference type="SUPFAM" id="SSF101874">
    <property type="entry name" value="YceI-like"/>
    <property type="match status" value="1"/>
</dbReference>
<dbReference type="PANTHER" id="PTHR34406:SF1">
    <property type="entry name" value="PROTEIN YCEI"/>
    <property type="match status" value="1"/>
</dbReference>
<accession>A0ABU3A4P2</accession>
<keyword evidence="1" id="KW-0732">Signal</keyword>
<evidence type="ECO:0000313" key="4">
    <source>
        <dbReference type="Proteomes" id="UP001266357"/>
    </source>
</evidence>
<dbReference type="RefSeq" id="WP_311581261.1">
    <property type="nucleotide sequence ID" value="NZ_JAVRIF010000005.1"/>
</dbReference>
<dbReference type="InterPro" id="IPR036761">
    <property type="entry name" value="TTHA0802/YceI-like_sf"/>
</dbReference>
<evidence type="ECO:0000259" key="2">
    <source>
        <dbReference type="SMART" id="SM00867"/>
    </source>
</evidence>
<dbReference type="PROSITE" id="PS51257">
    <property type="entry name" value="PROKAR_LIPOPROTEIN"/>
    <property type="match status" value="1"/>
</dbReference>
<dbReference type="PIRSF" id="PIRSF029811">
    <property type="entry name" value="UCP029811"/>
    <property type="match status" value="1"/>
</dbReference>
<dbReference type="Gene3D" id="2.40.128.110">
    <property type="entry name" value="Lipid/polyisoprenoid-binding, YceI-like"/>
    <property type="match status" value="1"/>
</dbReference>
<evidence type="ECO:0000256" key="1">
    <source>
        <dbReference type="SAM" id="SignalP"/>
    </source>
</evidence>
<protein>
    <submittedName>
        <fullName evidence="3">YceI family protein</fullName>
    </submittedName>
</protein>
<dbReference type="Pfam" id="PF04264">
    <property type="entry name" value="YceI"/>
    <property type="match status" value="1"/>
</dbReference>
<sequence>MNTHFKTITGALIAGLFSCYSLADWHLTPADSSINFISVKKEHLVETHTFKNFSASITEQGQVNLSIDLTSVATNIAIRDQRMKDHLFNTSLFPKATFSAQLNTKMLTNLPSGTSENIDVTGEINLHGQKQTVTLKVLITKLTTDKLLVVNQAPLIISAEDFDLIAGINKLQSLANLPSITHRVPVNFILTFTHQ</sequence>
<dbReference type="InterPro" id="IPR007372">
    <property type="entry name" value="Lipid/polyisoprenoid-bd_YceI"/>
</dbReference>
<feature type="signal peptide" evidence="1">
    <location>
        <begin position="1"/>
        <end position="23"/>
    </location>
</feature>
<name>A0ABU3A4P2_9GAMM</name>
<dbReference type="SMART" id="SM00867">
    <property type="entry name" value="YceI"/>
    <property type="match status" value="1"/>
</dbReference>
<dbReference type="PANTHER" id="PTHR34406">
    <property type="entry name" value="PROTEIN YCEI"/>
    <property type="match status" value="1"/>
</dbReference>
<evidence type="ECO:0000313" key="3">
    <source>
        <dbReference type="EMBL" id="MDT0603961.1"/>
    </source>
</evidence>
<organism evidence="3 4">
    <name type="scientific">Thalassotalea castellviae</name>
    <dbReference type="NCBI Taxonomy" id="3075612"/>
    <lineage>
        <taxon>Bacteria</taxon>
        <taxon>Pseudomonadati</taxon>
        <taxon>Pseudomonadota</taxon>
        <taxon>Gammaproteobacteria</taxon>
        <taxon>Alteromonadales</taxon>
        <taxon>Colwelliaceae</taxon>
        <taxon>Thalassotalea</taxon>
    </lineage>
</organism>
<proteinExistence type="predicted"/>
<gene>
    <name evidence="3" type="ORF">RM573_10180</name>
</gene>
<dbReference type="Proteomes" id="UP001266357">
    <property type="component" value="Unassembled WGS sequence"/>
</dbReference>
<dbReference type="EMBL" id="JAVRIF010000005">
    <property type="protein sequence ID" value="MDT0603961.1"/>
    <property type="molecule type" value="Genomic_DNA"/>
</dbReference>
<comment type="caution">
    <text evidence="3">The sequence shown here is derived from an EMBL/GenBank/DDBJ whole genome shotgun (WGS) entry which is preliminary data.</text>
</comment>